<evidence type="ECO:0008006" key="4">
    <source>
        <dbReference type="Google" id="ProtNLM"/>
    </source>
</evidence>
<evidence type="ECO:0000313" key="2">
    <source>
        <dbReference type="EMBL" id="KAJ5232123.1"/>
    </source>
</evidence>
<protein>
    <recommendedName>
        <fullName evidence="4">Transposase Tc1-like domain-containing protein</fullName>
    </recommendedName>
</protein>
<reference evidence="2" key="2">
    <citation type="journal article" date="2023" name="IMA Fungus">
        <title>Comparative genomic study of the Penicillium genus elucidates a diverse pangenome and 15 lateral gene transfer events.</title>
        <authorList>
            <person name="Petersen C."/>
            <person name="Sorensen T."/>
            <person name="Nielsen M.R."/>
            <person name="Sondergaard T.E."/>
            <person name="Sorensen J.L."/>
            <person name="Fitzpatrick D.A."/>
            <person name="Frisvad J.C."/>
            <person name="Nielsen K.L."/>
        </authorList>
    </citation>
    <scope>NUCLEOTIDE SEQUENCE</scope>
    <source>
        <strain evidence="2">IBT 19713</strain>
    </source>
</reference>
<proteinExistence type="predicted"/>
<dbReference type="GeneID" id="83201679"/>
<dbReference type="SUPFAM" id="SSF46689">
    <property type="entry name" value="Homeodomain-like"/>
    <property type="match status" value="1"/>
</dbReference>
<feature type="region of interest" description="Disordered" evidence="1">
    <location>
        <begin position="43"/>
        <end position="64"/>
    </location>
</feature>
<evidence type="ECO:0000313" key="3">
    <source>
        <dbReference type="Proteomes" id="UP001150941"/>
    </source>
</evidence>
<dbReference type="Gene3D" id="1.10.10.60">
    <property type="entry name" value="Homeodomain-like"/>
    <property type="match status" value="1"/>
</dbReference>
<accession>A0A9W9P152</accession>
<dbReference type="RefSeq" id="XP_058330116.1">
    <property type="nucleotide sequence ID" value="XM_058474376.1"/>
</dbReference>
<dbReference type="EMBL" id="JAPQKS010000004">
    <property type="protein sequence ID" value="KAJ5232123.1"/>
    <property type="molecule type" value="Genomic_DNA"/>
</dbReference>
<gene>
    <name evidence="2" type="ORF">N7468_005079</name>
</gene>
<keyword evidence="3" id="KW-1185">Reference proteome</keyword>
<comment type="caution">
    <text evidence="2">The sequence shown here is derived from an EMBL/GenBank/DDBJ whole genome shotgun (WGS) entry which is preliminary data.</text>
</comment>
<organism evidence="2 3">
    <name type="scientific">Penicillium chermesinum</name>
    <dbReference type="NCBI Taxonomy" id="63820"/>
    <lineage>
        <taxon>Eukaryota</taxon>
        <taxon>Fungi</taxon>
        <taxon>Dikarya</taxon>
        <taxon>Ascomycota</taxon>
        <taxon>Pezizomycotina</taxon>
        <taxon>Eurotiomycetes</taxon>
        <taxon>Eurotiomycetidae</taxon>
        <taxon>Eurotiales</taxon>
        <taxon>Aspergillaceae</taxon>
        <taxon>Penicillium</taxon>
    </lineage>
</organism>
<dbReference type="AlphaFoldDB" id="A0A9W9P152"/>
<dbReference type="Proteomes" id="UP001150941">
    <property type="component" value="Unassembled WGS sequence"/>
</dbReference>
<dbReference type="OrthoDB" id="4349822at2759"/>
<reference evidence="2" key="1">
    <citation type="submission" date="2022-11" db="EMBL/GenBank/DDBJ databases">
        <authorList>
            <person name="Petersen C."/>
        </authorList>
    </citation>
    <scope>NUCLEOTIDE SEQUENCE</scope>
    <source>
        <strain evidence="2">IBT 19713</strain>
    </source>
</reference>
<evidence type="ECO:0000256" key="1">
    <source>
        <dbReference type="SAM" id="MobiDB-lite"/>
    </source>
</evidence>
<name>A0A9W9P152_9EURO</name>
<dbReference type="InterPro" id="IPR009057">
    <property type="entry name" value="Homeodomain-like_sf"/>
</dbReference>
<sequence length="127" mass="14715">MEAPRTPTHKTTRDQRIAARTLRAQGYTYAQIASALKITQRQVQKACSDERPTPRKAPGQRRKLSDEQLDEIIEFISSSNIRRQMPYSKVIEELQLPVSPETLRRALARRGYHRCKALEKPPLFERS</sequence>